<reference evidence="2 3" key="1">
    <citation type="submission" date="2017-11" db="EMBL/GenBank/DDBJ databases">
        <title>De-novo sequencing of pomegranate (Punica granatum L.) genome.</title>
        <authorList>
            <person name="Akparov Z."/>
            <person name="Amiraslanov A."/>
            <person name="Hajiyeva S."/>
            <person name="Abbasov M."/>
            <person name="Kaur K."/>
            <person name="Hamwieh A."/>
            <person name="Solovyev V."/>
            <person name="Salamov A."/>
            <person name="Braich B."/>
            <person name="Kosarev P."/>
            <person name="Mahmoud A."/>
            <person name="Hajiyev E."/>
            <person name="Babayeva S."/>
            <person name="Izzatullayeva V."/>
            <person name="Mammadov A."/>
            <person name="Mammadov A."/>
            <person name="Sharifova S."/>
            <person name="Ojaghi J."/>
            <person name="Eynullazada K."/>
            <person name="Bayramov B."/>
            <person name="Abdulazimova A."/>
            <person name="Shahmuradov I."/>
        </authorList>
    </citation>
    <scope>NUCLEOTIDE SEQUENCE [LARGE SCALE GENOMIC DNA]</scope>
    <source>
        <strain evidence="3">cv. AG2017</strain>
        <tissue evidence="2">Leaf</tissue>
    </source>
</reference>
<keyword evidence="3" id="KW-1185">Reference proteome</keyword>
<feature type="region of interest" description="Disordered" evidence="1">
    <location>
        <begin position="151"/>
        <end position="171"/>
    </location>
</feature>
<organism evidence="2 3">
    <name type="scientific">Punica granatum</name>
    <name type="common">Pomegranate</name>
    <dbReference type="NCBI Taxonomy" id="22663"/>
    <lineage>
        <taxon>Eukaryota</taxon>
        <taxon>Viridiplantae</taxon>
        <taxon>Streptophyta</taxon>
        <taxon>Embryophyta</taxon>
        <taxon>Tracheophyta</taxon>
        <taxon>Spermatophyta</taxon>
        <taxon>Magnoliopsida</taxon>
        <taxon>eudicotyledons</taxon>
        <taxon>Gunneridae</taxon>
        <taxon>Pentapetalae</taxon>
        <taxon>rosids</taxon>
        <taxon>malvids</taxon>
        <taxon>Myrtales</taxon>
        <taxon>Lythraceae</taxon>
        <taxon>Punica</taxon>
    </lineage>
</organism>
<sequence>MTLMLSLLPRAIASSMSMAAPSAALLQLHSLSDLHLIRPSRHLFTTKQATSLETTSQSTWLSVKKTSHIPIDLEVAKTPKTREPFQFMTLPPAASILFLSSGLSGCVLKKMTYNRMADLPEYLVKNIDSIENFPTSHGRSSWGLPAVGYDLPNTGRRRPNSENPTVKKGDLTSHDSTEIFFSTESPPIIEPLRELLLRL</sequence>
<protein>
    <submittedName>
        <fullName evidence="2">Uncharacterized protein</fullName>
    </submittedName>
</protein>
<evidence type="ECO:0000313" key="2">
    <source>
        <dbReference type="EMBL" id="PKI45331.1"/>
    </source>
</evidence>
<comment type="caution">
    <text evidence="2">The sequence shown here is derived from an EMBL/GenBank/DDBJ whole genome shotgun (WGS) entry which is preliminary data.</text>
</comment>
<evidence type="ECO:0000313" key="3">
    <source>
        <dbReference type="Proteomes" id="UP000233551"/>
    </source>
</evidence>
<name>A0A2I0IMU2_PUNGR</name>
<proteinExistence type="predicted"/>
<dbReference type="AlphaFoldDB" id="A0A2I0IMU2"/>
<accession>A0A2I0IMU2</accession>
<dbReference type="EMBL" id="PGOL01002726">
    <property type="protein sequence ID" value="PKI45331.1"/>
    <property type="molecule type" value="Genomic_DNA"/>
</dbReference>
<dbReference type="Proteomes" id="UP000233551">
    <property type="component" value="Unassembled WGS sequence"/>
</dbReference>
<gene>
    <name evidence="2" type="ORF">CRG98_034292</name>
</gene>
<evidence type="ECO:0000256" key="1">
    <source>
        <dbReference type="SAM" id="MobiDB-lite"/>
    </source>
</evidence>